<dbReference type="InParanoid" id="E1ZFG6"/>
<evidence type="ECO:0000313" key="2">
    <source>
        <dbReference type="EMBL" id="EFN55665.1"/>
    </source>
</evidence>
<dbReference type="PROSITE" id="PS50125">
    <property type="entry name" value="GUANYLATE_CYCLASE_2"/>
    <property type="match status" value="1"/>
</dbReference>
<dbReference type="RefSeq" id="XP_005847767.1">
    <property type="nucleotide sequence ID" value="XM_005847705.1"/>
</dbReference>
<evidence type="ECO:0000259" key="1">
    <source>
        <dbReference type="PROSITE" id="PS50125"/>
    </source>
</evidence>
<accession>E1ZFG6</accession>
<sequence>MGAAAVLPVERWTRVKPLVQEEHEACSALLGTIGSEHALLSLPPHDQFHWLHRFYLLLDAVAERHSVYKLYGGPHGFMISTGVAEPSINHAAVLLRFALDLRQATHSIRLPCQIPLDLRLVLTSGPACSGLLGTASLTYQMVGRAVAVARELLNTQTEVPFMVTADMKKALPPSFGSMLVPLGGVRLRASLCGEQEVFSLQQYASLKLTQPAHLPACETVAGAGRRE</sequence>
<dbReference type="AlphaFoldDB" id="E1ZFG6"/>
<dbReference type="KEGG" id="cvr:CHLNCDRAFT_133882"/>
<dbReference type="GeneID" id="17355044"/>
<name>E1ZFG6_CHLVA</name>
<dbReference type="InterPro" id="IPR001054">
    <property type="entry name" value="A/G_cyclase"/>
</dbReference>
<dbReference type="PANTHER" id="PTHR45655:SF13">
    <property type="entry name" value="SOLUBLE GUANYLATE CYCLASE GCY-32-RELATED"/>
    <property type="match status" value="1"/>
</dbReference>
<dbReference type="SUPFAM" id="SSF55073">
    <property type="entry name" value="Nucleotide cyclase"/>
    <property type="match status" value="1"/>
</dbReference>
<dbReference type="OMA" id="MCRDASA"/>
<dbReference type="OrthoDB" id="512721at2759"/>
<organism evidence="3">
    <name type="scientific">Chlorella variabilis</name>
    <name type="common">Green alga</name>
    <dbReference type="NCBI Taxonomy" id="554065"/>
    <lineage>
        <taxon>Eukaryota</taxon>
        <taxon>Viridiplantae</taxon>
        <taxon>Chlorophyta</taxon>
        <taxon>core chlorophytes</taxon>
        <taxon>Trebouxiophyceae</taxon>
        <taxon>Chlorellales</taxon>
        <taxon>Chlorellaceae</taxon>
        <taxon>Chlorella clade</taxon>
        <taxon>Chlorella</taxon>
    </lineage>
</organism>
<dbReference type="PANTHER" id="PTHR45655">
    <property type="entry name" value="GUANYLATE CYCLASE SOLUBLE SUBUNIT BETA-2"/>
    <property type="match status" value="1"/>
</dbReference>
<dbReference type="GO" id="GO:0035556">
    <property type="term" value="P:intracellular signal transduction"/>
    <property type="evidence" value="ECO:0007669"/>
    <property type="project" value="InterPro"/>
</dbReference>
<dbReference type="GO" id="GO:0009190">
    <property type="term" value="P:cyclic nucleotide biosynthetic process"/>
    <property type="evidence" value="ECO:0007669"/>
    <property type="project" value="InterPro"/>
</dbReference>
<gene>
    <name evidence="2" type="ORF">CHLNCDRAFT_133882</name>
</gene>
<dbReference type="InterPro" id="IPR029787">
    <property type="entry name" value="Nucleotide_cyclase"/>
</dbReference>
<reference evidence="2 3" key="1">
    <citation type="journal article" date="2010" name="Plant Cell">
        <title>The Chlorella variabilis NC64A genome reveals adaptation to photosymbiosis, coevolution with viruses, and cryptic sex.</title>
        <authorList>
            <person name="Blanc G."/>
            <person name="Duncan G."/>
            <person name="Agarkova I."/>
            <person name="Borodovsky M."/>
            <person name="Gurnon J."/>
            <person name="Kuo A."/>
            <person name="Lindquist E."/>
            <person name="Lucas S."/>
            <person name="Pangilinan J."/>
            <person name="Polle J."/>
            <person name="Salamov A."/>
            <person name="Terry A."/>
            <person name="Yamada T."/>
            <person name="Dunigan D.D."/>
            <person name="Grigoriev I.V."/>
            <person name="Claverie J.M."/>
            <person name="Van Etten J.L."/>
        </authorList>
    </citation>
    <scope>NUCLEOTIDE SEQUENCE [LARGE SCALE GENOMIC DNA]</scope>
    <source>
        <strain evidence="2 3">NC64A</strain>
    </source>
</reference>
<dbReference type="Pfam" id="PF00211">
    <property type="entry name" value="Guanylate_cyc"/>
    <property type="match status" value="1"/>
</dbReference>
<evidence type="ECO:0000313" key="3">
    <source>
        <dbReference type="Proteomes" id="UP000008141"/>
    </source>
</evidence>
<dbReference type="EMBL" id="GL433844">
    <property type="protein sequence ID" value="EFN55665.1"/>
    <property type="molecule type" value="Genomic_DNA"/>
</dbReference>
<dbReference type="Gene3D" id="3.30.70.1230">
    <property type="entry name" value="Nucleotide cyclase"/>
    <property type="match status" value="1"/>
</dbReference>
<protein>
    <recommendedName>
        <fullName evidence="1">Guanylate cyclase domain-containing protein</fullName>
    </recommendedName>
</protein>
<keyword evidence="3" id="KW-1185">Reference proteome</keyword>
<proteinExistence type="predicted"/>
<feature type="domain" description="Guanylate cyclase" evidence="1">
    <location>
        <begin position="27"/>
        <end position="153"/>
    </location>
</feature>
<dbReference type="Proteomes" id="UP000008141">
    <property type="component" value="Unassembled WGS sequence"/>
</dbReference>
<dbReference type="STRING" id="554065.E1ZFG6"/>